<dbReference type="SUPFAM" id="SSF57667">
    <property type="entry name" value="beta-beta-alpha zinc fingers"/>
    <property type="match status" value="1"/>
</dbReference>
<evidence type="ECO:0000256" key="4">
    <source>
        <dbReference type="ARBA" id="ARBA00074367"/>
    </source>
</evidence>
<evidence type="ECO:0000256" key="2">
    <source>
        <dbReference type="ARBA" id="ARBA00022771"/>
    </source>
</evidence>
<evidence type="ECO:0000256" key="6">
    <source>
        <dbReference type="SAM" id="Coils"/>
    </source>
</evidence>
<dbReference type="InterPro" id="IPR022755">
    <property type="entry name" value="Znf_C2H2_jaz"/>
</dbReference>
<dbReference type="PANTHER" id="PTHR44029:SF1">
    <property type="entry name" value="DNAJ HOMOLOG SUBFAMILY C MEMBER 21"/>
    <property type="match status" value="1"/>
</dbReference>
<gene>
    <name evidence="10" type="ORF">WR25_03730</name>
</gene>
<dbReference type="FunFam" id="1.10.287.110:FF:000046">
    <property type="entry name" value="dnaJ homolog subfamily C member 21"/>
    <property type="match status" value="1"/>
</dbReference>
<feature type="domain" description="J" evidence="8">
    <location>
        <begin position="146"/>
        <end position="212"/>
    </location>
</feature>
<feature type="coiled-coil region" evidence="6">
    <location>
        <begin position="323"/>
        <end position="394"/>
    </location>
</feature>
<feature type="compositionally biased region" description="Basic residues" evidence="7">
    <location>
        <begin position="498"/>
        <end position="507"/>
    </location>
</feature>
<dbReference type="PANTHER" id="PTHR44029">
    <property type="entry name" value="DNAJ HOMOLOG SUBFAMILY C MEMBER 21"/>
    <property type="match status" value="1"/>
</dbReference>
<evidence type="ECO:0000256" key="7">
    <source>
        <dbReference type="SAM" id="MobiDB-lite"/>
    </source>
</evidence>
<dbReference type="GO" id="GO:0008270">
    <property type="term" value="F:zinc ion binding"/>
    <property type="evidence" value="ECO:0007669"/>
    <property type="project" value="UniProtKB-KW"/>
</dbReference>
<protein>
    <recommendedName>
        <fullName evidence="4">DnaJ homolog subfamily C member 21</fullName>
    </recommendedName>
</protein>
<dbReference type="CDD" id="cd06257">
    <property type="entry name" value="DnaJ"/>
    <property type="match status" value="1"/>
</dbReference>
<dbReference type="InterPro" id="IPR018253">
    <property type="entry name" value="DnaJ_domain_CS"/>
</dbReference>
<feature type="region of interest" description="Disordered" evidence="7">
    <location>
        <begin position="535"/>
        <end position="601"/>
    </location>
</feature>
<feature type="compositionally biased region" description="Basic and acidic residues" evidence="7">
    <location>
        <begin position="572"/>
        <end position="584"/>
    </location>
</feature>
<dbReference type="Pfam" id="PF00226">
    <property type="entry name" value="DnaJ"/>
    <property type="match status" value="1"/>
</dbReference>
<dbReference type="PROSITE" id="PS00636">
    <property type="entry name" value="DNAJ_1"/>
    <property type="match status" value="1"/>
</dbReference>
<accession>A0A2A2LN69</accession>
<dbReference type="InterPro" id="IPR036869">
    <property type="entry name" value="J_dom_sf"/>
</dbReference>
<dbReference type="Gene3D" id="1.10.287.110">
    <property type="entry name" value="DnaJ domain"/>
    <property type="match status" value="1"/>
</dbReference>
<organism evidence="10 11">
    <name type="scientific">Diploscapter pachys</name>
    <dbReference type="NCBI Taxonomy" id="2018661"/>
    <lineage>
        <taxon>Eukaryota</taxon>
        <taxon>Metazoa</taxon>
        <taxon>Ecdysozoa</taxon>
        <taxon>Nematoda</taxon>
        <taxon>Chromadorea</taxon>
        <taxon>Rhabditida</taxon>
        <taxon>Rhabditina</taxon>
        <taxon>Rhabditomorpha</taxon>
        <taxon>Rhabditoidea</taxon>
        <taxon>Rhabditidae</taxon>
        <taxon>Diploscapter</taxon>
    </lineage>
</organism>
<dbReference type="InterPro" id="IPR001623">
    <property type="entry name" value="DnaJ_domain"/>
</dbReference>
<evidence type="ECO:0000259" key="8">
    <source>
        <dbReference type="PROSITE" id="PS50076"/>
    </source>
</evidence>
<name>A0A2A2LN69_9BILA</name>
<feature type="domain" description="C2H2-type" evidence="9">
    <location>
        <begin position="597"/>
        <end position="622"/>
    </location>
</feature>
<dbReference type="Proteomes" id="UP000218231">
    <property type="component" value="Unassembled WGS sequence"/>
</dbReference>
<proteinExistence type="predicted"/>
<feature type="region of interest" description="Disordered" evidence="7">
    <location>
        <begin position="484"/>
        <end position="521"/>
    </location>
</feature>
<dbReference type="InterPro" id="IPR051964">
    <property type="entry name" value="Chaperone_stress_response"/>
</dbReference>
<dbReference type="OrthoDB" id="552049at2759"/>
<dbReference type="GO" id="GO:0005737">
    <property type="term" value="C:cytoplasm"/>
    <property type="evidence" value="ECO:0007669"/>
    <property type="project" value="TreeGrafter"/>
</dbReference>
<dbReference type="STRING" id="2018661.A0A2A2LN69"/>
<reference evidence="10 11" key="1">
    <citation type="journal article" date="2017" name="Curr. Biol.">
        <title>Genome architecture and evolution of a unichromosomal asexual nematode.</title>
        <authorList>
            <person name="Fradin H."/>
            <person name="Zegar C."/>
            <person name="Gutwein M."/>
            <person name="Lucas J."/>
            <person name="Kovtun M."/>
            <person name="Corcoran D."/>
            <person name="Baugh L.R."/>
            <person name="Kiontke K."/>
            <person name="Gunsalus K."/>
            <person name="Fitch D.H."/>
            <person name="Piano F."/>
        </authorList>
    </citation>
    <scope>NUCLEOTIDE SEQUENCE [LARGE SCALE GENOMIC DNA]</scope>
    <source>
        <strain evidence="10">PF1309</strain>
    </source>
</reference>
<dbReference type="EMBL" id="LIAE01006552">
    <property type="protein sequence ID" value="PAV87691.1"/>
    <property type="molecule type" value="Genomic_DNA"/>
</dbReference>
<dbReference type="InterPro" id="IPR036236">
    <property type="entry name" value="Znf_C2H2_sf"/>
</dbReference>
<keyword evidence="3" id="KW-0862">Zinc</keyword>
<evidence type="ECO:0000256" key="1">
    <source>
        <dbReference type="ARBA" id="ARBA00022723"/>
    </source>
</evidence>
<keyword evidence="1" id="KW-0479">Metal-binding</keyword>
<dbReference type="InterPro" id="IPR013087">
    <property type="entry name" value="Znf_C2H2_type"/>
</dbReference>
<evidence type="ECO:0000313" key="10">
    <source>
        <dbReference type="EMBL" id="PAV87691.1"/>
    </source>
</evidence>
<evidence type="ECO:0000259" key="9">
    <source>
        <dbReference type="PROSITE" id="PS50157"/>
    </source>
</evidence>
<keyword evidence="2 5" id="KW-0863">Zinc-finger</keyword>
<dbReference type="PROSITE" id="PS00028">
    <property type="entry name" value="ZINC_FINGER_C2H2_1"/>
    <property type="match status" value="1"/>
</dbReference>
<evidence type="ECO:0000256" key="3">
    <source>
        <dbReference type="ARBA" id="ARBA00022833"/>
    </source>
</evidence>
<feature type="region of interest" description="Disordered" evidence="7">
    <location>
        <begin position="1"/>
        <end position="25"/>
    </location>
</feature>
<feature type="compositionally biased region" description="Low complexity" evidence="7">
    <location>
        <begin position="536"/>
        <end position="546"/>
    </location>
</feature>
<dbReference type="InterPro" id="IPR054076">
    <property type="entry name" value="ZUO1-like_ZHD"/>
</dbReference>
<evidence type="ECO:0000313" key="11">
    <source>
        <dbReference type="Proteomes" id="UP000218231"/>
    </source>
</evidence>
<dbReference type="SMART" id="SM00355">
    <property type="entry name" value="ZnF_C2H2"/>
    <property type="match status" value="2"/>
</dbReference>
<dbReference type="PROSITE" id="PS50157">
    <property type="entry name" value="ZINC_FINGER_C2H2_2"/>
    <property type="match status" value="1"/>
</dbReference>
<dbReference type="Pfam" id="PF21884">
    <property type="entry name" value="ZUO1-like_ZHD"/>
    <property type="match status" value="1"/>
</dbReference>
<evidence type="ECO:0000256" key="5">
    <source>
        <dbReference type="PROSITE-ProRule" id="PRU00042"/>
    </source>
</evidence>
<dbReference type="PROSITE" id="PS50076">
    <property type="entry name" value="DNAJ_2"/>
    <property type="match status" value="1"/>
</dbReference>
<keyword evidence="11" id="KW-1185">Reference proteome</keyword>
<dbReference type="Pfam" id="PF12171">
    <property type="entry name" value="zf-C2H2_jaz"/>
    <property type="match status" value="1"/>
</dbReference>
<sequence length="644" mass="73749">MGVSRVTGRMQRACREPSGSPDPLEARDAVSWWTAALAIPYPIIPGVPSKACKGLITSALPPAQPPATQKTPSTLLVAKDEATPLRMFFSCSVQLSSAFTITFASAASFECKSMLRIHCNRQSGDGKAIPKRIDKKHKQDRAGMRCHYEVLEVQRDADDETIKKAYRKLALKWHPDKNPDRVEECTQYFALLQQAYEVLSDPHERAFYDKHRESILKGGFDSDYKDDSLDLFQFFTASCYKGFGDDDKGFYSVYRNAFDALANEDYDFIDDPSVRYPNFGDSTSDYDTIVGPFYGFWSGFCTARSFVWLDQYDIRDAPNRFVLRQIEAENRKLREAGRAERNDQVRELVAFIRKRDPRVKAYRQRLEEQQAESKRKAEENRRQQILRNQQLAAEYEENAEHAALHREHLAEIEQQLDKEFGGASSQDEEGSEEDKPFCVVCNKAFKTVNAKINHENSKQHKKQLADLKKHMKAEDAALFDSMVNETVDEEKQDDRKEKKNKRKNRRKQREECDSNDEEVMNEVEEAGEQLAEMQIEQTTSQEQNGQNEEESNLFLAAAKQDNDKKKKRRGDKKNEANKQLLQKEEGEDALQSGPKASKCDKCGEFFESRTKLFEHIRVTGHATLLQAKPVAAATSGKQKRGKHK</sequence>
<dbReference type="AlphaFoldDB" id="A0A2A2LN69"/>
<dbReference type="PRINTS" id="PR00625">
    <property type="entry name" value="JDOMAIN"/>
</dbReference>
<keyword evidence="6" id="KW-0175">Coiled coil</keyword>
<dbReference type="SMART" id="SM00271">
    <property type="entry name" value="DnaJ"/>
    <property type="match status" value="1"/>
</dbReference>
<dbReference type="Gene3D" id="3.30.160.60">
    <property type="entry name" value="Classic Zinc Finger"/>
    <property type="match status" value="1"/>
</dbReference>
<dbReference type="SUPFAM" id="SSF46565">
    <property type="entry name" value="Chaperone J-domain"/>
    <property type="match status" value="1"/>
</dbReference>
<comment type="caution">
    <text evidence="10">The sequence shown here is derived from an EMBL/GenBank/DDBJ whole genome shotgun (WGS) entry which is preliminary data.</text>
</comment>